<reference evidence="3 4" key="1">
    <citation type="journal article" date="2012" name="PLoS ONE">
        <title>Sequence and analysis of the genome of the pathogenic yeast Candida orthopsilosis.</title>
        <authorList>
            <person name="Riccombeni A."/>
            <person name="Vidanes G."/>
            <person name="Proux-Wera E."/>
            <person name="Wolfe K.H."/>
            <person name="Butler G."/>
        </authorList>
    </citation>
    <scope>NUCLEOTIDE SEQUENCE [LARGE SCALE GENOMIC DNA]</scope>
    <source>
        <strain evidence="3 4">Co 90-125</strain>
    </source>
</reference>
<protein>
    <submittedName>
        <fullName evidence="3">Nip100 p150 subunit of dynactin</fullName>
    </submittedName>
</protein>
<dbReference type="PANTHER" id="PTHR18916:SF93">
    <property type="entry name" value="RESTIN HOMOLOG"/>
    <property type="match status" value="1"/>
</dbReference>
<feature type="coiled-coil region" evidence="1">
    <location>
        <begin position="698"/>
        <end position="757"/>
    </location>
</feature>
<dbReference type="Pfam" id="PF01302">
    <property type="entry name" value="CAP_GLY"/>
    <property type="match status" value="1"/>
</dbReference>
<dbReference type="Gene3D" id="2.30.30.190">
    <property type="entry name" value="CAP Gly-rich-like domain"/>
    <property type="match status" value="1"/>
</dbReference>
<keyword evidence="1" id="KW-0175">Coiled coil</keyword>
<dbReference type="HOGENOM" id="CLU_324819_0_0_1"/>
<feature type="coiled-coil region" evidence="1">
    <location>
        <begin position="270"/>
        <end position="346"/>
    </location>
</feature>
<dbReference type="EMBL" id="HE681722">
    <property type="protein sequence ID" value="CCG23084.1"/>
    <property type="molecule type" value="Genomic_DNA"/>
</dbReference>
<dbReference type="SUPFAM" id="SSF74924">
    <property type="entry name" value="Cap-Gly domain"/>
    <property type="match status" value="1"/>
</dbReference>
<dbReference type="PROSITE" id="PS50245">
    <property type="entry name" value="CAP_GLY_2"/>
    <property type="match status" value="1"/>
</dbReference>
<dbReference type="GeneID" id="14540552"/>
<accession>H8X4Z1</accession>
<sequence length="878" mass="100848">MKFRIGDHVKVKEESGQIRYIGNTKFAPGTWFGVELSRPVGKNDGSVQGVPYFQCSKKNGLYGVFVKEDLLDVVEEDLKNASGALASGSLKNLQKQLKSVLSENSLCKKELQKLRGEMDAKLQAYDHLESKLEMQLIDNQYLQEANHLLEAKVAELTTKFQSLQKDYKLVLEELEVTRELENELRFVDAEAVSPNEIKLLIERGHIDEKIITELNGKVYDQGVKLSEMSEHLQASNKKIHDLSADLSSKNLTISHLKERLETFSDLEQLTEKLSVENGELLENIRELEKSIEELNQLHTLDAKIEASLQKNEQTLKLEIESLQDILSKDEERIKELEREVRSSSSTSNPIEPKTCTSDTCEHLVDLNAVRRKLIKAEQKYHQCVFELQICETRRIADAERGKFLASSPLSPDYINLVFDVKSQCETLDLLYKFPAQDRQFLFYKYAISRIRHFHQTILAILEYNHNHELSDVLFTQNRSYIDGVQTIIDEIVGALKDDSAEAGSSDLCHTCLKKGLESCHNYIAKLFHDIGESQYSFQNSLFIKHVEFSLSKFLSYLDDLASVGDKDYNLFEMVESVSSMKLKYDKAFDPVLSKPGLGYALVKSSAIPVDVLSFITEAFFQLINIKTLDSKKVDELIRVLRDPADLGVDINETILETNIKSIYEYVQEVPNAKEFEPDQVNKDISGATEVVLLKDKEISDLKLNISLLEQNMRIFTKQTTDQIQQLEKSLFGMKIEVEEKSAKIAILQEENKAFRNQTLFHKVNYDDIESQKDYDEKIRRMEKLVELKERATTPLKDQDLSWLAFPKRAKVWKKPTHLQSLSHDIRNLALYAQFIQISSANKQKWVPQRATPKYVNACIDEKFIRYKSKKNVYFKNVS</sequence>
<dbReference type="OrthoDB" id="2130750at2759"/>
<dbReference type="PANTHER" id="PTHR18916">
    <property type="entry name" value="DYNACTIN 1-RELATED MICROTUBULE-BINDING"/>
    <property type="match status" value="1"/>
</dbReference>
<evidence type="ECO:0000259" key="2">
    <source>
        <dbReference type="PROSITE" id="PS50245"/>
    </source>
</evidence>
<keyword evidence="4" id="KW-1185">Reference proteome</keyword>
<dbReference type="SMART" id="SM01052">
    <property type="entry name" value="CAP_GLY"/>
    <property type="match status" value="1"/>
</dbReference>
<feature type="domain" description="CAP-Gly" evidence="2">
    <location>
        <begin position="22"/>
        <end position="67"/>
    </location>
</feature>
<dbReference type="PROSITE" id="PS00845">
    <property type="entry name" value="CAP_GLY_1"/>
    <property type="match status" value="1"/>
</dbReference>
<dbReference type="Proteomes" id="UP000005018">
    <property type="component" value="Chromosome 4"/>
</dbReference>
<feature type="coiled-coil region" evidence="1">
    <location>
        <begin position="90"/>
        <end position="173"/>
    </location>
</feature>
<dbReference type="AlphaFoldDB" id="H8X4Z1"/>
<name>H8X4Z1_CANO9</name>
<dbReference type="InterPro" id="IPR000938">
    <property type="entry name" value="CAP-Gly_domain"/>
</dbReference>
<organism evidence="3 4">
    <name type="scientific">Candida orthopsilosis (strain 90-125)</name>
    <name type="common">Yeast</name>
    <dbReference type="NCBI Taxonomy" id="1136231"/>
    <lineage>
        <taxon>Eukaryota</taxon>
        <taxon>Fungi</taxon>
        <taxon>Dikarya</taxon>
        <taxon>Ascomycota</taxon>
        <taxon>Saccharomycotina</taxon>
        <taxon>Pichiomycetes</taxon>
        <taxon>Debaryomycetaceae</taxon>
        <taxon>Candida/Lodderomyces clade</taxon>
        <taxon>Candida</taxon>
    </lineage>
</organism>
<dbReference type="InterPro" id="IPR036859">
    <property type="entry name" value="CAP-Gly_dom_sf"/>
</dbReference>
<dbReference type="eggNOG" id="KOG4568">
    <property type="taxonomic scope" value="Eukaryota"/>
</dbReference>
<gene>
    <name evidence="3" type="ORF">CORT_0D02360</name>
</gene>
<dbReference type="RefSeq" id="XP_003869220.1">
    <property type="nucleotide sequence ID" value="XM_003869171.1"/>
</dbReference>
<evidence type="ECO:0000313" key="3">
    <source>
        <dbReference type="EMBL" id="CCG23084.1"/>
    </source>
</evidence>
<proteinExistence type="predicted"/>
<evidence type="ECO:0000313" key="4">
    <source>
        <dbReference type="Proteomes" id="UP000005018"/>
    </source>
</evidence>
<dbReference type="KEGG" id="cot:CORT_0D02360"/>
<evidence type="ECO:0000256" key="1">
    <source>
        <dbReference type="SAM" id="Coils"/>
    </source>
</evidence>